<dbReference type="InterPro" id="IPR013783">
    <property type="entry name" value="Ig-like_fold"/>
</dbReference>
<dbReference type="InterPro" id="IPR009057">
    <property type="entry name" value="Homeodomain-like_sf"/>
</dbReference>
<evidence type="ECO:0000313" key="7">
    <source>
        <dbReference type="Proteomes" id="UP000179243"/>
    </source>
</evidence>
<dbReference type="PROSITE" id="PS00041">
    <property type="entry name" value="HTH_ARAC_FAMILY_1"/>
    <property type="match status" value="1"/>
</dbReference>
<dbReference type="SMART" id="SM00342">
    <property type="entry name" value="HTH_ARAC"/>
    <property type="match status" value="1"/>
</dbReference>
<keyword evidence="1" id="KW-0805">Transcription regulation</keyword>
<dbReference type="InterPro" id="IPR018060">
    <property type="entry name" value="HTH_AraC"/>
</dbReference>
<proteinExistence type="predicted"/>
<reference evidence="6 7" key="1">
    <citation type="journal article" date="2016" name="Nat. Commun.">
        <title>Thousands of microbial genomes shed light on interconnected biogeochemical processes in an aquifer system.</title>
        <authorList>
            <person name="Anantharaman K."/>
            <person name="Brown C.T."/>
            <person name="Hug L.A."/>
            <person name="Sharon I."/>
            <person name="Castelle C.J."/>
            <person name="Probst A.J."/>
            <person name="Thomas B.C."/>
            <person name="Singh A."/>
            <person name="Wilkins M.J."/>
            <person name="Karaoz U."/>
            <person name="Brodie E.L."/>
            <person name="Williams K.H."/>
            <person name="Hubbard S.S."/>
            <person name="Banfield J.F."/>
        </authorList>
    </citation>
    <scope>NUCLEOTIDE SEQUENCE [LARGE SCALE GENOMIC DNA]</scope>
</reference>
<comment type="caution">
    <text evidence="6">The sequence shown here is derived from an EMBL/GenBank/DDBJ whole genome shotgun (WGS) entry which is preliminary data.</text>
</comment>
<evidence type="ECO:0000256" key="4">
    <source>
        <dbReference type="SAM" id="Phobius"/>
    </source>
</evidence>
<keyword evidence="4" id="KW-0812">Transmembrane</keyword>
<protein>
    <recommendedName>
        <fullName evidence="5">HTH araC/xylS-type domain-containing protein</fullName>
    </recommendedName>
</protein>
<dbReference type="Gene3D" id="1.10.10.60">
    <property type="entry name" value="Homeodomain-like"/>
    <property type="match status" value="2"/>
</dbReference>
<organism evidence="6 7">
    <name type="scientific">Candidatus Raymondbacteria bacterium RIFOXYD12_FULL_49_13</name>
    <dbReference type="NCBI Taxonomy" id="1817890"/>
    <lineage>
        <taxon>Bacteria</taxon>
        <taxon>Raymondiibacteriota</taxon>
    </lineage>
</organism>
<keyword evidence="3" id="KW-0804">Transcription</keyword>
<gene>
    <name evidence="6" type="ORF">A2519_11980</name>
</gene>
<accession>A0A1F7F7M4</accession>
<evidence type="ECO:0000313" key="6">
    <source>
        <dbReference type="EMBL" id="OGK02517.1"/>
    </source>
</evidence>
<dbReference type="AlphaFoldDB" id="A0A1F7F7M4"/>
<dbReference type="Gene3D" id="2.60.40.10">
    <property type="entry name" value="Immunoglobulins"/>
    <property type="match status" value="1"/>
</dbReference>
<name>A0A1F7F7M4_UNCRA</name>
<evidence type="ECO:0000256" key="3">
    <source>
        <dbReference type="ARBA" id="ARBA00023163"/>
    </source>
</evidence>
<evidence type="ECO:0000256" key="1">
    <source>
        <dbReference type="ARBA" id="ARBA00023015"/>
    </source>
</evidence>
<dbReference type="Proteomes" id="UP000179243">
    <property type="component" value="Unassembled WGS sequence"/>
</dbReference>
<dbReference type="PANTHER" id="PTHR43280:SF34">
    <property type="entry name" value="ARAC-FAMILY TRANSCRIPTIONAL REGULATOR"/>
    <property type="match status" value="1"/>
</dbReference>
<evidence type="ECO:0000256" key="2">
    <source>
        <dbReference type="ARBA" id="ARBA00023125"/>
    </source>
</evidence>
<feature type="domain" description="HTH araC/xylS-type" evidence="5">
    <location>
        <begin position="632"/>
        <end position="730"/>
    </location>
</feature>
<dbReference type="SUPFAM" id="SSF46689">
    <property type="entry name" value="Homeodomain-like"/>
    <property type="match status" value="1"/>
</dbReference>
<dbReference type="EMBL" id="MFYX01000106">
    <property type="protein sequence ID" value="OGK02517.1"/>
    <property type="molecule type" value="Genomic_DNA"/>
</dbReference>
<dbReference type="GO" id="GO:0003700">
    <property type="term" value="F:DNA-binding transcription factor activity"/>
    <property type="evidence" value="ECO:0007669"/>
    <property type="project" value="InterPro"/>
</dbReference>
<keyword evidence="4" id="KW-1133">Transmembrane helix</keyword>
<feature type="transmembrane region" description="Helical" evidence="4">
    <location>
        <begin position="580"/>
        <end position="603"/>
    </location>
</feature>
<keyword evidence="2" id="KW-0238">DNA-binding</keyword>
<keyword evidence="4" id="KW-0472">Membrane</keyword>
<dbReference type="GO" id="GO:0043565">
    <property type="term" value="F:sequence-specific DNA binding"/>
    <property type="evidence" value="ECO:0007669"/>
    <property type="project" value="InterPro"/>
</dbReference>
<dbReference type="InterPro" id="IPR018062">
    <property type="entry name" value="HTH_AraC-typ_CS"/>
</dbReference>
<dbReference type="PROSITE" id="PS01124">
    <property type="entry name" value="HTH_ARAC_FAMILY_2"/>
    <property type="match status" value="1"/>
</dbReference>
<dbReference type="PANTHER" id="PTHR43280">
    <property type="entry name" value="ARAC-FAMILY TRANSCRIPTIONAL REGULATOR"/>
    <property type="match status" value="1"/>
</dbReference>
<evidence type="ECO:0000259" key="5">
    <source>
        <dbReference type="PROSITE" id="PS01124"/>
    </source>
</evidence>
<sequence>MIAVVLLIVFSYSSTFGEIYFHSDFERGETYTQNRVAANQNRIKLMPNCRVEEWPLDGGQGIIEGNYPVFLDTFSYDYRKGNMLAGVRGIQKTHDPGVDIRTGNLDEWYMLKDIPAVLGIKALDNKTPIFGRYSAMLNSSDAFYAMLSKEVLSLPNKLYFRFYVRFSNELLSSEKIGITLFAPSFNFSQMQVINLQNNNKNEIPYLSLGMLDPRYYNIIAKESRIENRVEIRPGENYSVEYELFFADSVHGMVVLSVNGKEQVREQCEYFPQPEAPGNRFYFGRWDRIKTNGVLFIDEFVFADTKIGPVPNTPVIIFADNMFTLKNENNAFAAHQLQINTTNSWLIPVYNSGEVAHRDITVPDGIAPDMSFYARIRLKHNTRQWSPWSEPARFKLPVTLAGASGMSEKDLPTVRKAYFTRINSQKPLDEVHKGKWYDFYVYLGDPKGWSNLANADIWLNGDPTNSIGNYENRGGPFKEAENYIMSFSITGKELWVRQTENSNAFTRINTLLGVYIDDNNGEYEQNSGLGWAKARIKLSDSAKIGPWIIQGFAANKQKKLSGMYVSPFQVVEKRYSEKQNLWKILSIIMVLLVFLLVILTAYLFKRRHAKSVLENKQIIAPLDLNSPYGENIKKAQKYILENYMKPISLKDVAAGIFVTPNWLSIFFSKGSGKTVTSYINEVRIKHAKKLLEETKLSISEISFKVGFNNFNHFINTFRKAENIAPGKYRKKFMD</sequence>
<dbReference type="Pfam" id="PF12833">
    <property type="entry name" value="HTH_18"/>
    <property type="match status" value="1"/>
</dbReference>